<dbReference type="Pfam" id="PF13377">
    <property type="entry name" value="Peripla_BP_3"/>
    <property type="match status" value="1"/>
</dbReference>
<evidence type="ECO:0000256" key="2">
    <source>
        <dbReference type="ARBA" id="ARBA00023125"/>
    </source>
</evidence>
<organism evidence="5 6">
    <name type="scientific">Georgenia subflava</name>
    <dbReference type="NCBI Taxonomy" id="1622177"/>
    <lineage>
        <taxon>Bacteria</taxon>
        <taxon>Bacillati</taxon>
        <taxon>Actinomycetota</taxon>
        <taxon>Actinomycetes</taxon>
        <taxon>Micrococcales</taxon>
        <taxon>Bogoriellaceae</taxon>
        <taxon>Georgenia</taxon>
    </lineage>
</organism>
<dbReference type="PRINTS" id="PR00036">
    <property type="entry name" value="HTHLACI"/>
</dbReference>
<evidence type="ECO:0000313" key="5">
    <source>
        <dbReference type="EMBL" id="MPV37153.1"/>
    </source>
</evidence>
<dbReference type="PANTHER" id="PTHR30146">
    <property type="entry name" value="LACI-RELATED TRANSCRIPTIONAL REPRESSOR"/>
    <property type="match status" value="1"/>
</dbReference>
<dbReference type="CDD" id="cd01392">
    <property type="entry name" value="HTH_LacI"/>
    <property type="match status" value="1"/>
</dbReference>
<accession>A0A6N7EJC7</accession>
<keyword evidence="1" id="KW-0805">Transcription regulation</keyword>
<name>A0A6N7EJC7_9MICO</name>
<dbReference type="PROSITE" id="PS00356">
    <property type="entry name" value="HTH_LACI_1"/>
    <property type="match status" value="1"/>
</dbReference>
<dbReference type="InterPro" id="IPR028082">
    <property type="entry name" value="Peripla_BP_I"/>
</dbReference>
<evidence type="ECO:0000256" key="3">
    <source>
        <dbReference type="ARBA" id="ARBA00023163"/>
    </source>
</evidence>
<dbReference type="CDD" id="cd06267">
    <property type="entry name" value="PBP1_LacI_sugar_binding-like"/>
    <property type="match status" value="1"/>
</dbReference>
<dbReference type="InterPro" id="IPR010982">
    <property type="entry name" value="Lambda_DNA-bd_dom_sf"/>
</dbReference>
<keyword evidence="3" id="KW-0804">Transcription</keyword>
<dbReference type="Pfam" id="PF00356">
    <property type="entry name" value="LacI"/>
    <property type="match status" value="1"/>
</dbReference>
<dbReference type="SMART" id="SM00354">
    <property type="entry name" value="HTH_LACI"/>
    <property type="match status" value="1"/>
</dbReference>
<dbReference type="RefSeq" id="WP_152195927.1">
    <property type="nucleotide sequence ID" value="NZ_VUKD01000004.1"/>
</dbReference>
<dbReference type="PANTHER" id="PTHR30146:SF153">
    <property type="entry name" value="LACTOSE OPERON REPRESSOR"/>
    <property type="match status" value="1"/>
</dbReference>
<evidence type="ECO:0000259" key="4">
    <source>
        <dbReference type="PROSITE" id="PS50932"/>
    </source>
</evidence>
<dbReference type="SUPFAM" id="SSF47413">
    <property type="entry name" value="lambda repressor-like DNA-binding domains"/>
    <property type="match status" value="1"/>
</dbReference>
<evidence type="ECO:0000313" key="6">
    <source>
        <dbReference type="Proteomes" id="UP000437709"/>
    </source>
</evidence>
<dbReference type="PROSITE" id="PS50932">
    <property type="entry name" value="HTH_LACI_2"/>
    <property type="match status" value="1"/>
</dbReference>
<dbReference type="EMBL" id="WHPC01000027">
    <property type="protein sequence ID" value="MPV37153.1"/>
    <property type="molecule type" value="Genomic_DNA"/>
</dbReference>
<feature type="domain" description="HTH lacI-type" evidence="4">
    <location>
        <begin position="17"/>
        <end position="73"/>
    </location>
</feature>
<keyword evidence="6" id="KW-1185">Reference proteome</keyword>
<dbReference type="GO" id="GO:0003700">
    <property type="term" value="F:DNA-binding transcription factor activity"/>
    <property type="evidence" value="ECO:0007669"/>
    <property type="project" value="TreeGrafter"/>
</dbReference>
<dbReference type="Gene3D" id="1.10.260.40">
    <property type="entry name" value="lambda repressor-like DNA-binding domains"/>
    <property type="match status" value="1"/>
</dbReference>
<dbReference type="InterPro" id="IPR046335">
    <property type="entry name" value="LacI/GalR-like_sensor"/>
</dbReference>
<keyword evidence="2" id="KW-0238">DNA-binding</keyword>
<dbReference type="GO" id="GO:0000976">
    <property type="term" value="F:transcription cis-regulatory region binding"/>
    <property type="evidence" value="ECO:0007669"/>
    <property type="project" value="TreeGrafter"/>
</dbReference>
<protein>
    <submittedName>
        <fullName evidence="5">Substrate-binding domain-containing protein</fullName>
    </submittedName>
</protein>
<dbReference type="SUPFAM" id="SSF53822">
    <property type="entry name" value="Periplasmic binding protein-like I"/>
    <property type="match status" value="1"/>
</dbReference>
<evidence type="ECO:0000256" key="1">
    <source>
        <dbReference type="ARBA" id="ARBA00023015"/>
    </source>
</evidence>
<proteinExistence type="predicted"/>
<dbReference type="AlphaFoldDB" id="A0A6N7EJC7"/>
<sequence length="351" mass="36766">MSADGTGRTVARARTGVTLSDVAREAGVSLATASRAINGSIDRTVRADLKERVLAAAARLHYSPDANAQAMARGRTATIGLIVHDIADPYFSSIAAGVTGAADEAGCAVTLANTHHDPRRELEFVQTLQNQRARAIILAGGRRDDAEGNEQLRAALENYQERGGTVAMIGQPILGVSTVRPDNRGGGGALADALHELGYRDVAILAGPPGHLTARERATGFRDAMAVSGTEILPDAVVPSEFTRDGGYAAMRTLIDARRVPELVFAVNDVMAVGAMSAARDAGLDVPGQVAFAGFDDIATLRDVAPALTTVRLPLEEIGRLATPLALEPAAEPREITVTGDVVVRESTPRR</sequence>
<dbReference type="InterPro" id="IPR000843">
    <property type="entry name" value="HTH_LacI"/>
</dbReference>
<comment type="caution">
    <text evidence="5">The sequence shown here is derived from an EMBL/GenBank/DDBJ whole genome shotgun (WGS) entry which is preliminary data.</text>
</comment>
<dbReference type="Gene3D" id="3.40.50.2300">
    <property type="match status" value="2"/>
</dbReference>
<gene>
    <name evidence="5" type="ORF">GB881_08825</name>
</gene>
<reference evidence="5 6" key="1">
    <citation type="submission" date="2019-10" db="EMBL/GenBank/DDBJ databases">
        <title>Georgenia wutianyii sp. nov. and Georgenia yuyongxinii sp. nov. isolated from plateau pika (Ochotona curzoniae) in the Qinghai-Tibet plateau of China.</title>
        <authorList>
            <person name="Tian Z."/>
        </authorList>
    </citation>
    <scope>NUCLEOTIDE SEQUENCE [LARGE SCALE GENOMIC DNA]</scope>
    <source>
        <strain evidence="5 6">JCM 19765</strain>
    </source>
</reference>
<dbReference type="Proteomes" id="UP000437709">
    <property type="component" value="Unassembled WGS sequence"/>
</dbReference>